<name>A0ABS1HJA3_9BACT</name>
<dbReference type="PROSITE" id="PS50943">
    <property type="entry name" value="HTH_CROC1"/>
    <property type="match status" value="1"/>
</dbReference>
<protein>
    <submittedName>
        <fullName evidence="3">Helix-turn-helix transcriptional regulator</fullName>
    </submittedName>
</protein>
<sequence>MKERIEAIIQHERLTPSQFADAIGVQRSGVSHILSGRNKPSLDFLNKLLNKYPHYSGDWLITGLGNMLSGVTSTAKPAEQLSIPDSVDKPKSSFKMPKKVLKDEEPAAYKANQSKPQERPHLDTIQAPQKAVERIVVFYSDKTFSEYRPE</sequence>
<dbReference type="Pfam" id="PF01381">
    <property type="entry name" value="HTH_3"/>
    <property type="match status" value="1"/>
</dbReference>
<evidence type="ECO:0000256" key="1">
    <source>
        <dbReference type="SAM" id="MobiDB-lite"/>
    </source>
</evidence>
<evidence type="ECO:0000313" key="3">
    <source>
        <dbReference type="EMBL" id="MBK3517706.1"/>
    </source>
</evidence>
<dbReference type="InterPro" id="IPR010982">
    <property type="entry name" value="Lambda_DNA-bd_dom_sf"/>
</dbReference>
<dbReference type="Proteomes" id="UP000605676">
    <property type="component" value="Unassembled WGS sequence"/>
</dbReference>
<feature type="region of interest" description="Disordered" evidence="1">
    <location>
        <begin position="102"/>
        <end position="127"/>
    </location>
</feature>
<dbReference type="InterPro" id="IPR001387">
    <property type="entry name" value="Cro/C1-type_HTH"/>
</dbReference>
<keyword evidence="4" id="KW-1185">Reference proteome</keyword>
<dbReference type="CDD" id="cd00093">
    <property type="entry name" value="HTH_XRE"/>
    <property type="match status" value="1"/>
</dbReference>
<evidence type="ECO:0000313" key="4">
    <source>
        <dbReference type="Proteomes" id="UP000605676"/>
    </source>
</evidence>
<proteinExistence type="predicted"/>
<gene>
    <name evidence="3" type="ORF">JIV24_10220</name>
</gene>
<dbReference type="SMART" id="SM00530">
    <property type="entry name" value="HTH_XRE"/>
    <property type="match status" value="1"/>
</dbReference>
<comment type="caution">
    <text evidence="3">The sequence shown here is derived from an EMBL/GenBank/DDBJ whole genome shotgun (WGS) entry which is preliminary data.</text>
</comment>
<dbReference type="SUPFAM" id="SSF47413">
    <property type="entry name" value="lambda repressor-like DNA-binding domains"/>
    <property type="match status" value="1"/>
</dbReference>
<dbReference type="RefSeq" id="WP_200464933.1">
    <property type="nucleotide sequence ID" value="NZ_JAENRR010000020.1"/>
</dbReference>
<dbReference type="Gene3D" id="1.10.260.40">
    <property type="entry name" value="lambda repressor-like DNA-binding domains"/>
    <property type="match status" value="1"/>
</dbReference>
<evidence type="ECO:0000259" key="2">
    <source>
        <dbReference type="PROSITE" id="PS50943"/>
    </source>
</evidence>
<organism evidence="3 4">
    <name type="scientific">Carboxylicivirga marina</name>
    <dbReference type="NCBI Taxonomy" id="2800988"/>
    <lineage>
        <taxon>Bacteria</taxon>
        <taxon>Pseudomonadati</taxon>
        <taxon>Bacteroidota</taxon>
        <taxon>Bacteroidia</taxon>
        <taxon>Marinilabiliales</taxon>
        <taxon>Marinilabiliaceae</taxon>
        <taxon>Carboxylicivirga</taxon>
    </lineage>
</organism>
<reference evidence="3 4" key="1">
    <citation type="submission" date="2021-01" db="EMBL/GenBank/DDBJ databases">
        <title>Carboxyliciviraga sp.nov., isolated from coastal sediments.</title>
        <authorList>
            <person name="Lu D."/>
            <person name="Zhang T."/>
        </authorList>
    </citation>
    <scope>NUCLEOTIDE SEQUENCE [LARGE SCALE GENOMIC DNA]</scope>
    <source>
        <strain evidence="3 4">N1Y132</strain>
    </source>
</reference>
<accession>A0ABS1HJA3</accession>
<dbReference type="EMBL" id="JAENRR010000020">
    <property type="protein sequence ID" value="MBK3517706.1"/>
    <property type="molecule type" value="Genomic_DNA"/>
</dbReference>
<feature type="domain" description="HTH cro/C1-type" evidence="2">
    <location>
        <begin position="5"/>
        <end position="60"/>
    </location>
</feature>